<reference evidence="2" key="1">
    <citation type="submission" date="2021-09" db="EMBL/GenBank/DDBJ databases">
        <title>Fulvivirga sp. isolated from coastal sediment.</title>
        <authorList>
            <person name="Yu H."/>
        </authorList>
    </citation>
    <scope>NUCLEOTIDE SEQUENCE</scope>
    <source>
        <strain evidence="2">1062</strain>
    </source>
</reference>
<evidence type="ECO:0000313" key="4">
    <source>
        <dbReference type="EMBL" id="MCA6077176.1"/>
    </source>
</evidence>
<keyword evidence="1" id="KW-1133">Transmembrane helix</keyword>
<feature type="transmembrane region" description="Helical" evidence="1">
    <location>
        <begin position="84"/>
        <end position="106"/>
    </location>
</feature>
<gene>
    <name evidence="2" type="ORF">LDX50_08320</name>
    <name evidence="3" type="ORF">LDX50_14290</name>
    <name evidence="4" type="ORF">LDX50_20010</name>
</gene>
<keyword evidence="5" id="KW-1185">Reference proteome</keyword>
<evidence type="ECO:0000256" key="1">
    <source>
        <dbReference type="SAM" id="Phobius"/>
    </source>
</evidence>
<sequence>MFAFKYKWIILASMIGFNILLWVHFQLKLALITRKHTEAGGLLQLLKNNLDILLLYRNVYRYGIPLFAGFLMLLYAVLYMPPVGFIEISAIAGVVLFSSLIVEALWKLIYHEHVRKIKSLKGICERLSDPHATV</sequence>
<comment type="caution">
    <text evidence="2">The sequence shown here is derived from an EMBL/GenBank/DDBJ whole genome shotgun (WGS) entry which is preliminary data.</text>
</comment>
<evidence type="ECO:0000313" key="5">
    <source>
        <dbReference type="Proteomes" id="UP001139409"/>
    </source>
</evidence>
<dbReference type="RefSeq" id="WP_225697981.1">
    <property type="nucleotide sequence ID" value="NZ_JAIXNE010000002.1"/>
</dbReference>
<dbReference type="AlphaFoldDB" id="A0A9X1HN20"/>
<proteinExistence type="predicted"/>
<protein>
    <submittedName>
        <fullName evidence="2">Uncharacterized protein</fullName>
    </submittedName>
</protein>
<accession>A0A9X1HN20</accession>
<dbReference type="EMBL" id="JAIXNE010000004">
    <property type="protein sequence ID" value="MCA6077176.1"/>
    <property type="molecule type" value="Genomic_DNA"/>
</dbReference>
<keyword evidence="1" id="KW-0812">Transmembrane</keyword>
<name>A0A9X1HN20_9BACT</name>
<evidence type="ECO:0000313" key="3">
    <source>
        <dbReference type="EMBL" id="MCA6076048.1"/>
    </source>
</evidence>
<feature type="transmembrane region" description="Helical" evidence="1">
    <location>
        <begin position="6"/>
        <end position="25"/>
    </location>
</feature>
<dbReference type="Proteomes" id="UP001139409">
    <property type="component" value="Unassembled WGS sequence"/>
</dbReference>
<keyword evidence="1" id="KW-0472">Membrane</keyword>
<evidence type="ECO:0000313" key="2">
    <source>
        <dbReference type="EMBL" id="MCA6074871.1"/>
    </source>
</evidence>
<dbReference type="EMBL" id="JAIXNE010000002">
    <property type="protein sequence ID" value="MCA6074871.1"/>
    <property type="molecule type" value="Genomic_DNA"/>
</dbReference>
<dbReference type="EMBL" id="JAIXNE010000003">
    <property type="protein sequence ID" value="MCA6076048.1"/>
    <property type="molecule type" value="Genomic_DNA"/>
</dbReference>
<feature type="transmembrane region" description="Helical" evidence="1">
    <location>
        <begin position="59"/>
        <end position="78"/>
    </location>
</feature>
<organism evidence="2 5">
    <name type="scientific">Fulvivirga sedimenti</name>
    <dbReference type="NCBI Taxonomy" id="2879465"/>
    <lineage>
        <taxon>Bacteria</taxon>
        <taxon>Pseudomonadati</taxon>
        <taxon>Bacteroidota</taxon>
        <taxon>Cytophagia</taxon>
        <taxon>Cytophagales</taxon>
        <taxon>Fulvivirgaceae</taxon>
        <taxon>Fulvivirga</taxon>
    </lineage>
</organism>